<dbReference type="AlphaFoldDB" id="A0A1X7F362"/>
<dbReference type="STRING" id="1519643.SAMN06295933_3614"/>
<dbReference type="SUPFAM" id="SSF103481">
    <property type="entry name" value="Multidrug resistance efflux transporter EmrE"/>
    <property type="match status" value="2"/>
</dbReference>
<feature type="domain" description="EamA" evidence="2">
    <location>
        <begin position="11"/>
        <end position="144"/>
    </location>
</feature>
<feature type="transmembrane region" description="Helical" evidence="1">
    <location>
        <begin position="74"/>
        <end position="94"/>
    </location>
</feature>
<evidence type="ECO:0000313" key="4">
    <source>
        <dbReference type="Proteomes" id="UP000192906"/>
    </source>
</evidence>
<keyword evidence="1" id="KW-0812">Transmembrane</keyword>
<proteinExistence type="predicted"/>
<protein>
    <submittedName>
        <fullName evidence="3">Threonine/homoserine efflux transporter RhtA</fullName>
    </submittedName>
</protein>
<keyword evidence="1" id="KW-0472">Membrane</keyword>
<evidence type="ECO:0000256" key="1">
    <source>
        <dbReference type="SAM" id="Phobius"/>
    </source>
</evidence>
<feature type="transmembrane region" description="Helical" evidence="1">
    <location>
        <begin position="288"/>
        <end position="305"/>
    </location>
</feature>
<dbReference type="OrthoDB" id="5470190at2"/>
<dbReference type="InterPro" id="IPR000620">
    <property type="entry name" value="EamA_dom"/>
</dbReference>
<feature type="transmembrane region" description="Helical" evidence="1">
    <location>
        <begin position="40"/>
        <end position="62"/>
    </location>
</feature>
<accession>A0A1X7F362</accession>
<feature type="transmembrane region" description="Helical" evidence="1">
    <location>
        <begin position="263"/>
        <end position="282"/>
    </location>
</feature>
<organism evidence="3 4">
    <name type="scientific">Desulfovibrio gilichinskyi</name>
    <dbReference type="NCBI Taxonomy" id="1519643"/>
    <lineage>
        <taxon>Bacteria</taxon>
        <taxon>Pseudomonadati</taxon>
        <taxon>Thermodesulfobacteriota</taxon>
        <taxon>Desulfovibrionia</taxon>
        <taxon>Desulfovibrionales</taxon>
        <taxon>Desulfovibrionaceae</taxon>
        <taxon>Desulfovibrio</taxon>
    </lineage>
</organism>
<name>A0A1X7F362_9BACT</name>
<evidence type="ECO:0000259" key="2">
    <source>
        <dbReference type="Pfam" id="PF00892"/>
    </source>
</evidence>
<feature type="transmembrane region" description="Helical" evidence="1">
    <location>
        <begin position="155"/>
        <end position="176"/>
    </location>
</feature>
<keyword evidence="1" id="KW-1133">Transmembrane helix</keyword>
<dbReference type="RefSeq" id="WP_137982588.1">
    <property type="nucleotide sequence ID" value="NZ_FWZU01000010.1"/>
</dbReference>
<feature type="transmembrane region" description="Helical" evidence="1">
    <location>
        <begin position="188"/>
        <end position="212"/>
    </location>
</feature>
<feature type="domain" description="EamA" evidence="2">
    <location>
        <begin position="159"/>
        <end position="304"/>
    </location>
</feature>
<reference evidence="4" key="1">
    <citation type="submission" date="2017-04" db="EMBL/GenBank/DDBJ databases">
        <authorList>
            <person name="Varghese N."/>
            <person name="Submissions S."/>
        </authorList>
    </citation>
    <scope>NUCLEOTIDE SEQUENCE [LARGE SCALE GENOMIC DNA]</scope>
    <source>
        <strain evidence="4">K3S</strain>
    </source>
</reference>
<dbReference type="Pfam" id="PF00892">
    <property type="entry name" value="EamA"/>
    <property type="match status" value="2"/>
</dbReference>
<dbReference type="GO" id="GO:0016020">
    <property type="term" value="C:membrane"/>
    <property type="evidence" value="ECO:0007669"/>
    <property type="project" value="InterPro"/>
</dbReference>
<feature type="transmembrane region" description="Helical" evidence="1">
    <location>
        <begin position="232"/>
        <end position="251"/>
    </location>
</feature>
<dbReference type="InterPro" id="IPR037185">
    <property type="entry name" value="EmrE-like"/>
</dbReference>
<dbReference type="PANTHER" id="PTHR22911">
    <property type="entry name" value="ACYL-MALONYL CONDENSING ENZYME-RELATED"/>
    <property type="match status" value="1"/>
</dbReference>
<feature type="transmembrane region" description="Helical" evidence="1">
    <location>
        <begin position="100"/>
        <end position="121"/>
    </location>
</feature>
<gene>
    <name evidence="3" type="ORF">SAMN06295933_3614</name>
</gene>
<feature type="transmembrane region" description="Helical" evidence="1">
    <location>
        <begin position="128"/>
        <end position="149"/>
    </location>
</feature>
<dbReference type="EMBL" id="FWZU01000010">
    <property type="protein sequence ID" value="SMF44824.1"/>
    <property type="molecule type" value="Genomic_DNA"/>
</dbReference>
<sequence length="308" mass="32894">MYNVKSILNAGIAQVLAGSVLISLVGIFLKILVVDYALPVLVVVFWRNLFVCIALLAGLKIFKPKLILVSRNNLFILVFYGFLLALMNGIWGGSVYFNGAGVATVLIYLSVPLTVLGQWLLGGGKPSVRLIPSIVLCLVGCAVVCGIQGVSDFALAPVGMFLGLLSGVFYAGYALLGRECALRGLNAFTVLMYIFGFSSFFMLIINIFSNGMVPGAAASPAQMLLPGMPFKVWGLILTLAMGPTMMGWLLINMSLSKLTPSIANILLTTDPMVTALVAIPVLNEIMTAMQWVGCFLITGGVMLLGRRN</sequence>
<dbReference type="Proteomes" id="UP000192906">
    <property type="component" value="Unassembled WGS sequence"/>
</dbReference>
<feature type="transmembrane region" description="Helical" evidence="1">
    <location>
        <begin position="12"/>
        <end position="34"/>
    </location>
</feature>
<keyword evidence="4" id="KW-1185">Reference proteome</keyword>
<evidence type="ECO:0000313" key="3">
    <source>
        <dbReference type="EMBL" id="SMF44824.1"/>
    </source>
</evidence>